<sequence length="66" mass="7416">MFDIGFWEMGMIAVVTLVIMGPQQMTKAIRSILNGIKKVKDMSVEVSSQLNKELEDIEASVEDNKK</sequence>
<dbReference type="Proteomes" id="UP000078503">
    <property type="component" value="Unassembled WGS sequence"/>
</dbReference>
<dbReference type="Pfam" id="PF02416">
    <property type="entry name" value="TatA_B_E"/>
    <property type="match status" value="1"/>
</dbReference>
<evidence type="ECO:0000256" key="6">
    <source>
        <dbReference type="ARBA" id="ARBA00023010"/>
    </source>
</evidence>
<evidence type="ECO:0000256" key="8">
    <source>
        <dbReference type="SAM" id="Phobius"/>
    </source>
</evidence>
<keyword evidence="6" id="KW-0811">Translocation</keyword>
<evidence type="ECO:0000256" key="1">
    <source>
        <dbReference type="ARBA" id="ARBA00004167"/>
    </source>
</evidence>
<dbReference type="PRINTS" id="PR01506">
    <property type="entry name" value="TATBPROTEIN"/>
</dbReference>
<evidence type="ECO:0008006" key="11">
    <source>
        <dbReference type="Google" id="ProtNLM"/>
    </source>
</evidence>
<proteinExistence type="predicted"/>
<keyword evidence="10" id="KW-1185">Reference proteome</keyword>
<dbReference type="STRING" id="858640.A3K86_02470"/>
<keyword evidence="3 8" id="KW-0812">Transmembrane</keyword>
<feature type="transmembrane region" description="Helical" evidence="8">
    <location>
        <begin position="6"/>
        <end position="22"/>
    </location>
</feature>
<keyword evidence="4" id="KW-0653">Protein transport</keyword>
<accession>A0A178KMA1</accession>
<evidence type="ECO:0000313" key="9">
    <source>
        <dbReference type="EMBL" id="OAN17803.1"/>
    </source>
</evidence>
<evidence type="ECO:0000256" key="7">
    <source>
        <dbReference type="ARBA" id="ARBA00023136"/>
    </source>
</evidence>
<keyword evidence="5 8" id="KW-1133">Transmembrane helix</keyword>
<dbReference type="RefSeq" id="WP_068327183.1">
    <property type="nucleotide sequence ID" value="NZ_LVHF01000012.1"/>
</dbReference>
<comment type="caution">
    <text evidence="9">The sequence shown here is derived from an EMBL/GenBank/DDBJ whole genome shotgun (WGS) entry which is preliminary data.</text>
</comment>
<keyword evidence="7 8" id="KW-0472">Membrane</keyword>
<keyword evidence="2" id="KW-0813">Transport</keyword>
<name>A0A178KMA1_9GAMM</name>
<dbReference type="EMBL" id="LVHF01000012">
    <property type="protein sequence ID" value="OAN17803.1"/>
    <property type="molecule type" value="Genomic_DNA"/>
</dbReference>
<evidence type="ECO:0000256" key="2">
    <source>
        <dbReference type="ARBA" id="ARBA00022448"/>
    </source>
</evidence>
<protein>
    <recommendedName>
        <fullName evidence="11">Twin-arginine translocase subunit TatB</fullName>
    </recommendedName>
</protein>
<dbReference type="AlphaFoldDB" id="A0A178KMA1"/>
<evidence type="ECO:0000256" key="4">
    <source>
        <dbReference type="ARBA" id="ARBA00022927"/>
    </source>
</evidence>
<evidence type="ECO:0000256" key="5">
    <source>
        <dbReference type="ARBA" id="ARBA00022989"/>
    </source>
</evidence>
<organism evidence="9 10">
    <name type="scientific">Photobacterium jeanii</name>
    <dbReference type="NCBI Taxonomy" id="858640"/>
    <lineage>
        <taxon>Bacteria</taxon>
        <taxon>Pseudomonadati</taxon>
        <taxon>Pseudomonadota</taxon>
        <taxon>Gammaproteobacteria</taxon>
        <taxon>Vibrionales</taxon>
        <taxon>Vibrionaceae</taxon>
        <taxon>Photobacterium</taxon>
    </lineage>
</organism>
<evidence type="ECO:0000313" key="10">
    <source>
        <dbReference type="Proteomes" id="UP000078503"/>
    </source>
</evidence>
<comment type="subcellular location">
    <subcellularLocation>
        <location evidence="1">Membrane</location>
        <topology evidence="1">Single-pass membrane protein</topology>
    </subcellularLocation>
</comment>
<dbReference type="Gene3D" id="1.20.5.3310">
    <property type="match status" value="1"/>
</dbReference>
<evidence type="ECO:0000256" key="3">
    <source>
        <dbReference type="ARBA" id="ARBA00022692"/>
    </source>
</evidence>
<dbReference type="InterPro" id="IPR003369">
    <property type="entry name" value="TatA/B/E"/>
</dbReference>
<reference evidence="9 10" key="1">
    <citation type="submission" date="2016-03" db="EMBL/GenBank/DDBJ databases">
        <title>Photobacterium proteolyticum sp. nov. a protease producing bacterium isolated from ocean sediments of Laizhou Bay.</title>
        <authorList>
            <person name="Li Y."/>
        </authorList>
    </citation>
    <scope>NUCLEOTIDE SEQUENCE [LARGE SCALE GENOMIC DNA]</scope>
    <source>
        <strain evidence="9 10">R-40508</strain>
    </source>
</reference>
<dbReference type="OrthoDB" id="9816005at2"/>
<gene>
    <name evidence="9" type="ORF">A3K86_02470</name>
</gene>